<reference evidence="2" key="1">
    <citation type="submission" date="2015-08" db="EMBL/GenBank/DDBJ databases">
        <authorList>
            <person name="Babu N.S."/>
            <person name="Beckwith C.J."/>
            <person name="Beseler K.G."/>
            <person name="Brison A."/>
            <person name="Carone J.V."/>
            <person name="Caskin T.P."/>
            <person name="Diamond M."/>
            <person name="Durham M.E."/>
            <person name="Foxe J.M."/>
            <person name="Go M."/>
            <person name="Henderson B.A."/>
            <person name="Jones I.B."/>
            <person name="McGettigan J.A."/>
            <person name="Micheletti S.J."/>
            <person name="Nasrallah M.E."/>
            <person name="Ortiz D."/>
            <person name="Piller C.R."/>
            <person name="Privatt S.R."/>
            <person name="Schneider S.L."/>
            <person name="Sharp S."/>
            <person name="Smith T.C."/>
            <person name="Stanton J.D."/>
            <person name="Ullery H.E."/>
            <person name="Wilson R.J."/>
            <person name="Serrano M.G."/>
            <person name="Buck G."/>
            <person name="Lee V."/>
            <person name="Wang Y."/>
            <person name="Carvalho R."/>
            <person name="Voegtly L."/>
            <person name="Shi R."/>
            <person name="Duckworth R."/>
            <person name="Johnson A."/>
            <person name="Loviza R."/>
            <person name="Walstead R."/>
            <person name="Shah Z."/>
            <person name="Kiflezghi M."/>
            <person name="Wade K."/>
            <person name="Ball S.L."/>
            <person name="Bradley K.W."/>
            <person name="Asai D.J."/>
            <person name="Bowman C.A."/>
            <person name="Russell D.A."/>
            <person name="Pope W.H."/>
            <person name="Jacobs-Sera D."/>
            <person name="Hendrix R.W."/>
            <person name="Hatfull G.F."/>
        </authorList>
    </citation>
    <scope>NUCLEOTIDE SEQUENCE</scope>
</reference>
<dbReference type="PANTHER" id="PTHR36356">
    <property type="entry name" value="EXPRESSED PROTEIN"/>
    <property type="match status" value="1"/>
</dbReference>
<dbReference type="EMBL" id="GDKF01004738">
    <property type="protein sequence ID" value="JAT73884.1"/>
    <property type="molecule type" value="Transcribed_RNA"/>
</dbReference>
<dbReference type="AlphaFoldDB" id="A0A1D2A3Y6"/>
<sequence length="261" mass="28366">MHSMGMASQSTIQSLSSNQLRARTCLTSTAFGCRLPRPRRAVPAPALGDDLRAAAASTASHVRGLIEEQELRERLRTAGTGVAQGVKGGLARTGRAFQSLDSRFSIRQRLGDVAAQAHRGAVAVDRQLGLRQRAGDWWEDFLRLWPARRQRLQALMRTPLGKGLALGLFLVGCRTGLVMLALNLLFAATWLTPLALMLLARGASQTAQRAAAQQAQRQAAQQTQQRTMFDAMLRSMRRGGGKAARQPQGSVVDVEWDTVDG</sequence>
<organism evidence="2">
    <name type="scientific">Auxenochlorella protothecoides</name>
    <name type="common">Green microalga</name>
    <name type="synonym">Chlorella protothecoides</name>
    <dbReference type="NCBI Taxonomy" id="3075"/>
    <lineage>
        <taxon>Eukaryota</taxon>
        <taxon>Viridiplantae</taxon>
        <taxon>Chlorophyta</taxon>
        <taxon>core chlorophytes</taxon>
        <taxon>Trebouxiophyceae</taxon>
        <taxon>Chlorellales</taxon>
        <taxon>Chlorellaceae</taxon>
        <taxon>Auxenochlorella</taxon>
    </lineage>
</organism>
<dbReference type="PANTHER" id="PTHR36356:SF1">
    <property type="entry name" value="EXPRESSED PROTEIN"/>
    <property type="match status" value="1"/>
</dbReference>
<evidence type="ECO:0000313" key="2">
    <source>
        <dbReference type="EMBL" id="JAT73884.1"/>
    </source>
</evidence>
<gene>
    <name evidence="2" type="ORF">g.2602</name>
</gene>
<keyword evidence="1" id="KW-1133">Transmembrane helix</keyword>
<evidence type="ECO:0000256" key="1">
    <source>
        <dbReference type="SAM" id="Phobius"/>
    </source>
</evidence>
<feature type="transmembrane region" description="Helical" evidence="1">
    <location>
        <begin position="177"/>
        <end position="199"/>
    </location>
</feature>
<keyword evidence="1" id="KW-0812">Transmembrane</keyword>
<dbReference type="GO" id="GO:0009507">
    <property type="term" value="C:chloroplast"/>
    <property type="evidence" value="ECO:0007669"/>
    <property type="project" value="TreeGrafter"/>
</dbReference>
<name>A0A1D2A3Y6_AUXPR</name>
<keyword evidence="1" id="KW-0472">Membrane</keyword>
<protein>
    <submittedName>
        <fullName evidence="2">Uncharacterized protein</fullName>
    </submittedName>
</protein>
<accession>A0A1D2A3Y6</accession>
<proteinExistence type="predicted"/>